<proteinExistence type="predicted"/>
<dbReference type="GeneID" id="37133299"/>
<sequence length="246" mass="28364">MIWMQLHVQEFQRQRRYRLPHWDEYSMACHGCGEMLLNLPSFPSTAPSSSEGFPHPRNFLFWPVSPCALLQLHSILFLYFTFFPLFPPPHFALPLVVLGSGVRFAPASIAPLLYLCIIFHFFSFSISLPLRFLFIFSTATRFFFGFESSSRRQVATLLSYSSHPSSHYGPVNPLISPLKWPRPMANWSTRKVCSLRHSRSMFCLRPTNQPPVQSLPNSFSMATPLLRARRRNLAVVCDLENCLKLH</sequence>
<dbReference type="RefSeq" id="XP_025486906.1">
    <property type="nucleotide sequence ID" value="XM_025630558.1"/>
</dbReference>
<evidence type="ECO:0000313" key="2">
    <source>
        <dbReference type="Proteomes" id="UP000248340"/>
    </source>
</evidence>
<dbReference type="AlphaFoldDB" id="A0A319BSZ3"/>
<reference evidence="1 2" key="1">
    <citation type="submission" date="2016-12" db="EMBL/GenBank/DDBJ databases">
        <title>The genomes of Aspergillus section Nigri reveals drivers in fungal speciation.</title>
        <authorList>
            <consortium name="DOE Joint Genome Institute"/>
            <person name="Vesth T.C."/>
            <person name="Nybo J."/>
            <person name="Theobald S."/>
            <person name="Brandl J."/>
            <person name="Frisvad J.C."/>
            <person name="Nielsen K.F."/>
            <person name="Lyhne E.K."/>
            <person name="Kogle M.E."/>
            <person name="Kuo A."/>
            <person name="Riley R."/>
            <person name="Clum A."/>
            <person name="Nolan M."/>
            <person name="Lipzen A."/>
            <person name="Salamov A."/>
            <person name="Henrissat B."/>
            <person name="Wiebenga A."/>
            <person name="De Vries R.P."/>
            <person name="Grigoriev I.V."/>
            <person name="Mortensen U.H."/>
            <person name="Andersen M.R."/>
            <person name="Baker S.E."/>
        </authorList>
    </citation>
    <scope>NUCLEOTIDE SEQUENCE [LARGE SCALE GENOMIC DNA]</scope>
    <source>
        <strain evidence="1 2">CBS 121591</strain>
    </source>
</reference>
<organism evidence="1 2">
    <name type="scientific">Aspergillus uvarum CBS 121591</name>
    <dbReference type="NCBI Taxonomy" id="1448315"/>
    <lineage>
        <taxon>Eukaryota</taxon>
        <taxon>Fungi</taxon>
        <taxon>Dikarya</taxon>
        <taxon>Ascomycota</taxon>
        <taxon>Pezizomycotina</taxon>
        <taxon>Eurotiomycetes</taxon>
        <taxon>Eurotiomycetidae</taxon>
        <taxon>Eurotiales</taxon>
        <taxon>Aspergillaceae</taxon>
        <taxon>Aspergillus</taxon>
        <taxon>Aspergillus subgen. Circumdati</taxon>
    </lineage>
</organism>
<gene>
    <name evidence="1" type="ORF">BO82DRAFT_195520</name>
</gene>
<dbReference type="VEuPathDB" id="FungiDB:BO82DRAFT_195520"/>
<accession>A0A319BSZ3</accession>
<evidence type="ECO:0000313" key="1">
    <source>
        <dbReference type="EMBL" id="PYH76706.1"/>
    </source>
</evidence>
<dbReference type="EMBL" id="KZ821752">
    <property type="protein sequence ID" value="PYH76706.1"/>
    <property type="molecule type" value="Genomic_DNA"/>
</dbReference>
<keyword evidence="2" id="KW-1185">Reference proteome</keyword>
<protein>
    <submittedName>
        <fullName evidence="1">Uncharacterized protein</fullName>
    </submittedName>
</protein>
<dbReference type="Proteomes" id="UP000248340">
    <property type="component" value="Unassembled WGS sequence"/>
</dbReference>
<name>A0A319BSZ3_9EURO</name>